<accession>A0A4P6K2B7</accession>
<dbReference type="SUPFAM" id="SSF55781">
    <property type="entry name" value="GAF domain-like"/>
    <property type="match status" value="1"/>
</dbReference>
<protein>
    <recommendedName>
        <fullName evidence="1">Death domain-containing protein</fullName>
    </recommendedName>
</protein>
<dbReference type="AlphaFoldDB" id="A0A4P6K2B7"/>
<dbReference type="Proteomes" id="UP000290365">
    <property type="component" value="Chromosome"/>
</dbReference>
<gene>
    <name evidence="2" type="ORF">EPA93_42405</name>
</gene>
<dbReference type="KEGG" id="kbs:EPA93_42405"/>
<dbReference type="InterPro" id="IPR001387">
    <property type="entry name" value="Cro/C1-type_HTH"/>
</dbReference>
<feature type="domain" description="Death" evidence="1">
    <location>
        <begin position="1"/>
        <end position="73"/>
    </location>
</feature>
<dbReference type="Gene3D" id="3.30.450.40">
    <property type="match status" value="1"/>
</dbReference>
<reference evidence="2 3" key="1">
    <citation type="submission" date="2019-01" db="EMBL/GenBank/DDBJ databases">
        <title>Ktedonosporobacter rubrisoli SCAWS-G2.</title>
        <authorList>
            <person name="Huang Y."/>
            <person name="Yan B."/>
        </authorList>
    </citation>
    <scope>NUCLEOTIDE SEQUENCE [LARGE SCALE GENOMIC DNA]</scope>
    <source>
        <strain evidence="2 3">SCAWS-G2</strain>
    </source>
</reference>
<dbReference type="CDD" id="cd00093">
    <property type="entry name" value="HTH_XRE"/>
    <property type="match status" value="1"/>
</dbReference>
<dbReference type="RefSeq" id="WP_129893348.1">
    <property type="nucleotide sequence ID" value="NZ_CP035758.1"/>
</dbReference>
<evidence type="ECO:0000313" key="3">
    <source>
        <dbReference type="Proteomes" id="UP000290365"/>
    </source>
</evidence>
<dbReference type="GO" id="GO:0007165">
    <property type="term" value="P:signal transduction"/>
    <property type="evidence" value="ECO:0007669"/>
    <property type="project" value="InterPro"/>
</dbReference>
<evidence type="ECO:0000259" key="1">
    <source>
        <dbReference type="PROSITE" id="PS50017"/>
    </source>
</evidence>
<keyword evidence="3" id="KW-1185">Reference proteome</keyword>
<dbReference type="EMBL" id="CP035758">
    <property type="protein sequence ID" value="QBD82279.1"/>
    <property type="molecule type" value="Genomic_DNA"/>
</dbReference>
<dbReference type="InterPro" id="IPR029016">
    <property type="entry name" value="GAF-like_dom_sf"/>
</dbReference>
<dbReference type="InterPro" id="IPR000488">
    <property type="entry name" value="Death_dom"/>
</dbReference>
<proteinExistence type="predicted"/>
<sequence>MSELSSWRELLGQIASSSADRERLANEIGVRPITLNRWITGESVPRPHNVRQLVQALPKQHRSRFLELLGEEQDLASDQLPTDPPAEIAYQFIMQVLDVLATSPDTLRFWTVSRLIIQHALRRLDPERVGMAITVVRCMPPSSVGGKIRSLRECLGQGTPPWEADLETKSMFLGAESLAGYVVSTCYPRAVQDLAAETTLVPARRTENEVSAMASPILYANRVAGCLLFSSTQPNYFLSQNRLSLIHGYTRLATLAFDPSEFYPPEKIELYMMPSPAQQQQHLATFRQRVHTIMTEALNTHRLLNNMQAEQMAWQQVEEELIRIFHQSNFSEDQGSTF</sequence>
<dbReference type="OrthoDB" id="145547at2"/>
<organism evidence="2 3">
    <name type="scientific">Ktedonosporobacter rubrisoli</name>
    <dbReference type="NCBI Taxonomy" id="2509675"/>
    <lineage>
        <taxon>Bacteria</taxon>
        <taxon>Bacillati</taxon>
        <taxon>Chloroflexota</taxon>
        <taxon>Ktedonobacteria</taxon>
        <taxon>Ktedonobacterales</taxon>
        <taxon>Ktedonosporobacteraceae</taxon>
        <taxon>Ktedonosporobacter</taxon>
    </lineage>
</organism>
<name>A0A4P6K2B7_KTERU</name>
<evidence type="ECO:0000313" key="2">
    <source>
        <dbReference type="EMBL" id="QBD82279.1"/>
    </source>
</evidence>
<dbReference type="PROSITE" id="PS50017">
    <property type="entry name" value="DEATH_DOMAIN"/>
    <property type="match status" value="1"/>
</dbReference>